<feature type="repeat" description="WD" evidence="3">
    <location>
        <begin position="1045"/>
        <end position="1086"/>
    </location>
</feature>
<feature type="domain" description="NACHT" evidence="5">
    <location>
        <begin position="401"/>
        <end position="541"/>
    </location>
</feature>
<evidence type="ECO:0000313" key="6">
    <source>
        <dbReference type="EMBL" id="KAL2887278.1"/>
    </source>
</evidence>
<evidence type="ECO:0000313" key="7">
    <source>
        <dbReference type="Proteomes" id="UP001610728"/>
    </source>
</evidence>
<feature type="repeat" description="WD" evidence="3">
    <location>
        <begin position="919"/>
        <end position="960"/>
    </location>
</feature>
<dbReference type="CDD" id="cd00200">
    <property type="entry name" value="WD40"/>
    <property type="match status" value="1"/>
</dbReference>
<dbReference type="PRINTS" id="PR00320">
    <property type="entry name" value="GPROTEINBRPT"/>
</dbReference>
<dbReference type="InterPro" id="IPR020472">
    <property type="entry name" value="WD40_PAC1"/>
</dbReference>
<dbReference type="PROSITE" id="PS50082">
    <property type="entry name" value="WD_REPEATS_2"/>
    <property type="match status" value="11"/>
</dbReference>
<dbReference type="InterPro" id="IPR056884">
    <property type="entry name" value="NPHP3-like_N"/>
</dbReference>
<dbReference type="PROSITE" id="PS50294">
    <property type="entry name" value="WD_REPEATS_REGION"/>
    <property type="match status" value="11"/>
</dbReference>
<dbReference type="InterPro" id="IPR027417">
    <property type="entry name" value="P-loop_NTPase"/>
</dbReference>
<feature type="repeat" description="WD" evidence="3">
    <location>
        <begin position="1003"/>
        <end position="1044"/>
    </location>
</feature>
<evidence type="ECO:0000259" key="5">
    <source>
        <dbReference type="PROSITE" id="PS50837"/>
    </source>
</evidence>
<feature type="repeat" description="WD" evidence="3">
    <location>
        <begin position="961"/>
        <end position="1002"/>
    </location>
</feature>
<feature type="repeat" description="WD" evidence="3">
    <location>
        <begin position="1297"/>
        <end position="1338"/>
    </location>
</feature>
<feature type="repeat" description="WD" evidence="3">
    <location>
        <begin position="1087"/>
        <end position="1128"/>
    </location>
</feature>
<dbReference type="EMBL" id="JABSNW010000005">
    <property type="protein sequence ID" value="KAL2887278.1"/>
    <property type="molecule type" value="Genomic_DNA"/>
</dbReference>
<dbReference type="PROSITE" id="PS00678">
    <property type="entry name" value="WD_REPEATS_1"/>
    <property type="match status" value="10"/>
</dbReference>
<dbReference type="SUPFAM" id="SSF52540">
    <property type="entry name" value="P-loop containing nucleoside triphosphate hydrolases"/>
    <property type="match status" value="1"/>
</dbReference>
<dbReference type="InterPro" id="IPR036322">
    <property type="entry name" value="WD40_repeat_dom_sf"/>
</dbReference>
<feature type="repeat" description="WD" evidence="3">
    <location>
        <begin position="1213"/>
        <end position="1254"/>
    </location>
</feature>
<dbReference type="InterPro" id="IPR019775">
    <property type="entry name" value="WD40_repeat_CS"/>
</dbReference>
<evidence type="ECO:0000256" key="1">
    <source>
        <dbReference type="ARBA" id="ARBA00022574"/>
    </source>
</evidence>
<dbReference type="Pfam" id="PF24883">
    <property type="entry name" value="NPHP3_N"/>
    <property type="match status" value="1"/>
</dbReference>
<comment type="caution">
    <text evidence="6">The sequence shown here is derived from an EMBL/GenBank/DDBJ whole genome shotgun (WGS) entry which is preliminary data.</text>
</comment>
<dbReference type="SMART" id="SM00320">
    <property type="entry name" value="WD40"/>
    <property type="match status" value="11"/>
</dbReference>
<keyword evidence="1 3" id="KW-0853">WD repeat</keyword>
<feature type="region of interest" description="Disordered" evidence="4">
    <location>
        <begin position="18"/>
        <end position="60"/>
    </location>
</feature>
<dbReference type="RefSeq" id="XP_070858458.1">
    <property type="nucleotide sequence ID" value="XM_071003089.1"/>
</dbReference>
<dbReference type="InterPro" id="IPR007111">
    <property type="entry name" value="NACHT_NTPase"/>
</dbReference>
<dbReference type="SUPFAM" id="SSF50978">
    <property type="entry name" value="WD40 repeat-like"/>
    <property type="match status" value="2"/>
</dbReference>
<dbReference type="Pfam" id="PF00400">
    <property type="entry name" value="WD40"/>
    <property type="match status" value="11"/>
</dbReference>
<dbReference type="PANTHER" id="PTHR44019">
    <property type="entry name" value="WD REPEAT-CONTAINING PROTEIN 55"/>
    <property type="match status" value="1"/>
</dbReference>
<feature type="repeat" description="WD" evidence="3">
    <location>
        <begin position="1255"/>
        <end position="1296"/>
    </location>
</feature>
<reference evidence="6 7" key="1">
    <citation type="submission" date="2020-05" db="EMBL/GenBank/DDBJ databases">
        <title>Ceratocystis lukuohia genome.</title>
        <authorList>
            <person name="Harrington T.C."/>
            <person name="Kim K."/>
            <person name="Mayers C.G."/>
        </authorList>
    </citation>
    <scope>NUCLEOTIDE SEQUENCE [LARGE SCALE GENOMIC DNA]</scope>
    <source>
        <strain evidence="6 7">C4212</strain>
    </source>
</reference>
<dbReference type="InterPro" id="IPR015943">
    <property type="entry name" value="WD40/YVTN_repeat-like_dom_sf"/>
</dbReference>
<gene>
    <name evidence="6" type="ORF">HOO65_050399</name>
</gene>
<feature type="compositionally biased region" description="Low complexity" evidence="4">
    <location>
        <begin position="21"/>
        <end position="32"/>
    </location>
</feature>
<feature type="repeat" description="WD" evidence="3">
    <location>
        <begin position="1129"/>
        <end position="1170"/>
    </location>
</feature>
<organism evidence="6 7">
    <name type="scientific">Ceratocystis lukuohia</name>
    <dbReference type="NCBI Taxonomy" id="2019550"/>
    <lineage>
        <taxon>Eukaryota</taxon>
        <taxon>Fungi</taxon>
        <taxon>Dikarya</taxon>
        <taxon>Ascomycota</taxon>
        <taxon>Pezizomycotina</taxon>
        <taxon>Sordariomycetes</taxon>
        <taxon>Hypocreomycetidae</taxon>
        <taxon>Microascales</taxon>
        <taxon>Ceratocystidaceae</taxon>
        <taxon>Ceratocystis</taxon>
    </lineage>
</organism>
<dbReference type="InterPro" id="IPR001680">
    <property type="entry name" value="WD40_rpt"/>
</dbReference>
<sequence length="1472" mass="163264">MGTPSKITSYFRRLKARMRKSGSATSSAPSSGLAKLAPGPSPQPPPGTACLPPAEPKPATLPSLQEKIWNQAYNDAASEEPKLVKRFKEIIFSELHPKGPSVESTDRVEDTEITDQNITSSQMLEVVQIGIDRTKKDASVKQNISDGLRAVQPIMAIMESAVRGVPQAAVVWVAVSFGIDLLTNPITEALSNREGIQYVLGRTEWYWNLVSLLLDENKADEATVSLRDTMEKNITQLFQRLLVYQMRSACLYHRNAGATLVRDTFKIDNWPEQLGSIKEAEETVRRDMEQYNNQKIQKKFQTLNDTTFALHESLQSIFAVANDQAEYLRNIHEAVQDQTNQHGKNNEDEKNKQCLSDLYVTDPQDDKEIIEAKKGGLLKGSYQWVLEHKDFQRFRNEKDTRILWIKGDPGKGKTMLLCGMIDALALDQSTPLSYFFCQATGGDKLNSATSVLRGLIYYLARRNLQLVKYVREKHDYMGTKLFDSNAAWHQIRKIASAMLKDPSLENAILIVDALDECSVGRQDLLDFITETSSAKWIVSSRGWQDIEQHLGDTQQKVKIHLEMNQDSVSQAVEHYIQNKVDGMERKKGFGGEAKQAILEHLKKNSGGTFLWASLVCEELSKPHVQKRHILKQLQKFPAGLNPLYRRMLEDINQSEDKELYNDILARALVVYRPITLKELRVLIVDLGALEDEEIKEVINSCGSLLATHNDVVSFVHQSAKDYLLSEALGEIVPFGIEDQHQRILVRSLDVLCKTLERDIYHLQAPGRLISEISAPNPDPLAAIHYACTFWIDHLHDSPASVVTSENDRILSLFKGKYLQWLEALGLLRSVYTGVQAIGKLESCLENASTHLQDIVRDARRFLLFNSRVIEIAPLQVYDSALIFSPTNSLIKKIFSHEEPDWIKTKPRVEATWDACLQTLEGHGGGVKSVVFSDDGQRLASGSEDNTVKIWDATSGACLQTLEGHDHYVFSVVFSKDGQRLASGCWDLTVKIWDATSGACLQTLEGHDDRVMSVVFSTDGQRLASGSRDKTIKIWDATSGACLQTLEGHYDDVTSVVFSSDGQRLASGSDDEKVKIWDATSGACLQTLEGHGNPVMSVVFSHDGQRLASGSWDKTIKIWDATSGACLQTLEGHYDDVTSVVFSIDGQRLVSGSKDNTVKIWDVTSGTCLQTFEGHDNWVMSVALSKDGQRLASGSDDETVKIWDVTSGAYLQTLEGHDDWVTSVAFSMDGQRLASGSDDKTVKIWDATSGACLQTLEGHDGDVTSVVFSIDGERLVSGSKDHTIKIWDATSGACLQTLEDHDAGVSSVAFSIDGQRLASGSDDKTVKIRDATSGACLHTLEGHDHAVRSVIFSNDGQRLASGYWDKTVKIWDATSCACLQTLEDYGSKVTPAVFANNGQQMPSGPSFSQASLLHSRSYIYSLSDDEVWIMENGQRVLWLPPSYRPWDLAIADSRLALGTSSGRVAIMAFRSGD</sequence>
<feature type="repeat" description="WD" evidence="3">
    <location>
        <begin position="1339"/>
        <end position="1380"/>
    </location>
</feature>
<evidence type="ECO:0000256" key="3">
    <source>
        <dbReference type="PROSITE-ProRule" id="PRU00221"/>
    </source>
</evidence>
<dbReference type="PROSITE" id="PS50837">
    <property type="entry name" value="NACHT"/>
    <property type="match status" value="1"/>
</dbReference>
<dbReference type="InterPro" id="IPR050505">
    <property type="entry name" value="WDR55/POC1"/>
</dbReference>
<dbReference type="Gene3D" id="3.40.50.300">
    <property type="entry name" value="P-loop containing nucleotide triphosphate hydrolases"/>
    <property type="match status" value="1"/>
</dbReference>
<dbReference type="Pfam" id="PF17100">
    <property type="entry name" value="NACHT_N"/>
    <property type="match status" value="1"/>
</dbReference>
<name>A0ABR4MGA4_9PEZI</name>
<dbReference type="InterPro" id="IPR031359">
    <property type="entry name" value="NACHT_N"/>
</dbReference>
<evidence type="ECO:0000256" key="2">
    <source>
        <dbReference type="ARBA" id="ARBA00022737"/>
    </source>
</evidence>
<feature type="repeat" description="WD" evidence="3">
    <location>
        <begin position="1171"/>
        <end position="1212"/>
    </location>
</feature>
<dbReference type="GeneID" id="98119011"/>
<accession>A0ABR4MGA4</accession>
<dbReference type="Gene3D" id="2.130.10.10">
    <property type="entry name" value="YVTN repeat-like/Quinoprotein amine dehydrogenase"/>
    <property type="match status" value="6"/>
</dbReference>
<keyword evidence="2" id="KW-0677">Repeat</keyword>
<proteinExistence type="predicted"/>
<protein>
    <submittedName>
        <fullName evidence="6">Vegetative incompatibility protein HET-E-1</fullName>
    </submittedName>
</protein>
<evidence type="ECO:0000256" key="4">
    <source>
        <dbReference type="SAM" id="MobiDB-lite"/>
    </source>
</evidence>
<dbReference type="PANTHER" id="PTHR44019:SF8">
    <property type="entry name" value="POC1 CENTRIOLAR PROTEIN HOMOLOG"/>
    <property type="match status" value="1"/>
</dbReference>
<dbReference type="Proteomes" id="UP001610728">
    <property type="component" value="Unassembled WGS sequence"/>
</dbReference>
<keyword evidence="7" id="KW-1185">Reference proteome</keyword>